<keyword evidence="3" id="KW-1185">Reference proteome</keyword>
<sequence>MWATGLETRALLRTRHGLWHKAGNRRQVARIKLDSGLGTFPAPPAPPAPPPAGRQTPLAAHLSSEVEQTAAGSSAEKFLVTLAESEEPGGGGAVWAPHLVRPQLLTSSSSLPLTTRPPPALLDIIMSGAAPLFI</sequence>
<reference evidence="2" key="1">
    <citation type="submission" date="2020-03" db="EMBL/GenBank/DDBJ databases">
        <authorList>
            <person name="Weist P."/>
        </authorList>
    </citation>
    <scope>NUCLEOTIDE SEQUENCE</scope>
</reference>
<organism evidence="2 3">
    <name type="scientific">Pleuronectes platessa</name>
    <name type="common">European plaice</name>
    <dbReference type="NCBI Taxonomy" id="8262"/>
    <lineage>
        <taxon>Eukaryota</taxon>
        <taxon>Metazoa</taxon>
        <taxon>Chordata</taxon>
        <taxon>Craniata</taxon>
        <taxon>Vertebrata</taxon>
        <taxon>Euteleostomi</taxon>
        <taxon>Actinopterygii</taxon>
        <taxon>Neopterygii</taxon>
        <taxon>Teleostei</taxon>
        <taxon>Neoteleostei</taxon>
        <taxon>Acanthomorphata</taxon>
        <taxon>Carangaria</taxon>
        <taxon>Pleuronectiformes</taxon>
        <taxon>Pleuronectoidei</taxon>
        <taxon>Pleuronectidae</taxon>
        <taxon>Pleuronectes</taxon>
    </lineage>
</organism>
<protein>
    <submittedName>
        <fullName evidence="2">Uncharacterized protein</fullName>
    </submittedName>
</protein>
<proteinExistence type="predicted"/>
<dbReference type="AlphaFoldDB" id="A0A9N7YJ93"/>
<accession>A0A9N7YJ93</accession>
<evidence type="ECO:0000313" key="2">
    <source>
        <dbReference type="EMBL" id="CAB1427456.1"/>
    </source>
</evidence>
<dbReference type="EMBL" id="CADEAL010000968">
    <property type="protein sequence ID" value="CAB1427456.1"/>
    <property type="molecule type" value="Genomic_DNA"/>
</dbReference>
<gene>
    <name evidence="2" type="ORF">PLEPLA_LOCUS15395</name>
</gene>
<feature type="compositionally biased region" description="Pro residues" evidence="1">
    <location>
        <begin position="41"/>
        <end position="52"/>
    </location>
</feature>
<feature type="region of interest" description="Disordered" evidence="1">
    <location>
        <begin position="35"/>
        <end position="70"/>
    </location>
</feature>
<dbReference type="Proteomes" id="UP001153269">
    <property type="component" value="Unassembled WGS sequence"/>
</dbReference>
<evidence type="ECO:0000256" key="1">
    <source>
        <dbReference type="SAM" id="MobiDB-lite"/>
    </source>
</evidence>
<comment type="caution">
    <text evidence="2">The sequence shown here is derived from an EMBL/GenBank/DDBJ whole genome shotgun (WGS) entry which is preliminary data.</text>
</comment>
<name>A0A9N7YJ93_PLEPL</name>
<evidence type="ECO:0000313" key="3">
    <source>
        <dbReference type="Proteomes" id="UP001153269"/>
    </source>
</evidence>